<keyword evidence="2" id="KW-1133">Transmembrane helix</keyword>
<evidence type="ECO:0000256" key="2">
    <source>
        <dbReference type="SAM" id="Phobius"/>
    </source>
</evidence>
<comment type="caution">
    <text evidence="3">The sequence shown here is derived from an EMBL/GenBank/DDBJ whole genome shotgun (WGS) entry which is preliminary data.</text>
</comment>
<evidence type="ECO:0008006" key="5">
    <source>
        <dbReference type="Google" id="ProtNLM"/>
    </source>
</evidence>
<keyword evidence="2" id="KW-0812">Transmembrane</keyword>
<dbReference type="EMBL" id="BMMZ01000006">
    <property type="protein sequence ID" value="GGL67501.1"/>
    <property type="molecule type" value="Genomic_DNA"/>
</dbReference>
<feature type="region of interest" description="Disordered" evidence="1">
    <location>
        <begin position="1"/>
        <end position="44"/>
    </location>
</feature>
<keyword evidence="2" id="KW-0472">Membrane</keyword>
<evidence type="ECO:0000313" key="3">
    <source>
        <dbReference type="EMBL" id="GGL67501.1"/>
    </source>
</evidence>
<dbReference type="Proteomes" id="UP000613840">
    <property type="component" value="Unassembled WGS sequence"/>
</dbReference>
<reference evidence="3" key="1">
    <citation type="journal article" date="2014" name="Int. J. Syst. Evol. Microbiol.">
        <title>Complete genome sequence of Corynebacterium casei LMG S-19264T (=DSM 44701T), isolated from a smear-ripened cheese.</title>
        <authorList>
            <consortium name="US DOE Joint Genome Institute (JGI-PGF)"/>
            <person name="Walter F."/>
            <person name="Albersmeier A."/>
            <person name="Kalinowski J."/>
            <person name="Ruckert C."/>
        </authorList>
    </citation>
    <scope>NUCLEOTIDE SEQUENCE</scope>
    <source>
        <strain evidence="3">CGMCC 4.7306</strain>
    </source>
</reference>
<dbReference type="AlphaFoldDB" id="A0A917W4R1"/>
<sequence>MTTGPGYPDFEPPRTSQVPPVGQSAYDVRPVGPDGGGRPLGAPPASPRRTLAVVLVTVLAGLALVVAADRMAPRIVGDRLAATVQTALDLDQRPVVRLAGFPFLTQVASRHYRKISITARDVPVPNTGHRLQIAELDATLADVRPNLTYSSFGVGDLTGSATIDYATVSTVVGIPVSYERSTPDGFITLQLGSVTAVTGKPTLDRSGVLYLDQASYSVDGRRTSGDLMDRLFGDFFRVPLPPLASGLEWSGARADSRGIVLGVSGTDVTLTR</sequence>
<dbReference type="Pfam" id="PF11209">
    <property type="entry name" value="LmeA"/>
    <property type="match status" value="1"/>
</dbReference>
<keyword evidence="4" id="KW-1185">Reference proteome</keyword>
<proteinExistence type="predicted"/>
<evidence type="ECO:0000313" key="4">
    <source>
        <dbReference type="Proteomes" id="UP000613840"/>
    </source>
</evidence>
<reference evidence="3" key="2">
    <citation type="submission" date="2020-09" db="EMBL/GenBank/DDBJ databases">
        <authorList>
            <person name="Sun Q."/>
            <person name="Zhou Y."/>
        </authorList>
    </citation>
    <scope>NUCLEOTIDE SEQUENCE</scope>
    <source>
        <strain evidence="3">CGMCC 4.7306</strain>
    </source>
</reference>
<accession>A0A917W4R1</accession>
<organism evidence="3 4">
    <name type="scientific">Microlunatus endophyticus</name>
    <dbReference type="NCBI Taxonomy" id="1716077"/>
    <lineage>
        <taxon>Bacteria</taxon>
        <taxon>Bacillati</taxon>
        <taxon>Actinomycetota</taxon>
        <taxon>Actinomycetes</taxon>
        <taxon>Propionibacteriales</taxon>
        <taxon>Propionibacteriaceae</taxon>
        <taxon>Microlunatus</taxon>
    </lineage>
</organism>
<gene>
    <name evidence="3" type="ORF">GCM10011575_27510</name>
</gene>
<protein>
    <recommendedName>
        <fullName evidence="5">DUF2993 domain-containing protein</fullName>
    </recommendedName>
</protein>
<evidence type="ECO:0000256" key="1">
    <source>
        <dbReference type="SAM" id="MobiDB-lite"/>
    </source>
</evidence>
<dbReference type="RefSeq" id="WP_188895932.1">
    <property type="nucleotide sequence ID" value="NZ_BMMZ01000006.1"/>
</dbReference>
<dbReference type="InterPro" id="IPR021373">
    <property type="entry name" value="DUF2993"/>
</dbReference>
<name>A0A917W4R1_9ACTN</name>
<feature type="transmembrane region" description="Helical" evidence="2">
    <location>
        <begin position="50"/>
        <end position="68"/>
    </location>
</feature>